<keyword evidence="2" id="KW-0677">Repeat</keyword>
<accession>A0ABR2Z0Y5</accession>
<dbReference type="PROSITE" id="PS50097">
    <property type="entry name" value="BTB"/>
    <property type="match status" value="2"/>
</dbReference>
<proteinExistence type="predicted"/>
<dbReference type="InterPro" id="IPR036770">
    <property type="entry name" value="Ankyrin_rpt-contain_sf"/>
</dbReference>
<name>A0ABR2Z0Y5_9CHLO</name>
<feature type="domain" description="BTB" evidence="4">
    <location>
        <begin position="182"/>
        <end position="256"/>
    </location>
</feature>
<evidence type="ECO:0000313" key="5">
    <source>
        <dbReference type="EMBL" id="KAK9917863.1"/>
    </source>
</evidence>
<dbReference type="InterPro" id="IPR044515">
    <property type="entry name" value="ABTB1"/>
</dbReference>
<evidence type="ECO:0000313" key="6">
    <source>
        <dbReference type="Proteomes" id="UP001491310"/>
    </source>
</evidence>
<dbReference type="SUPFAM" id="SSF54695">
    <property type="entry name" value="POZ domain"/>
    <property type="match status" value="2"/>
</dbReference>
<dbReference type="Gene3D" id="3.30.710.10">
    <property type="entry name" value="Potassium Channel Kv1.1, Chain A"/>
    <property type="match status" value="2"/>
</dbReference>
<reference evidence="5 6" key="1">
    <citation type="journal article" date="2024" name="Nat. Commun.">
        <title>Phylogenomics reveals the evolutionary origins of lichenization in chlorophyte algae.</title>
        <authorList>
            <person name="Puginier C."/>
            <person name="Libourel C."/>
            <person name="Otte J."/>
            <person name="Skaloud P."/>
            <person name="Haon M."/>
            <person name="Grisel S."/>
            <person name="Petersen M."/>
            <person name="Berrin J.G."/>
            <person name="Delaux P.M."/>
            <person name="Dal Grande F."/>
            <person name="Keller J."/>
        </authorList>
    </citation>
    <scope>NUCLEOTIDE SEQUENCE [LARGE SCALE GENOMIC DNA]</scope>
    <source>
        <strain evidence="5 6">SAG 216-7</strain>
    </source>
</reference>
<dbReference type="CDD" id="cd18186">
    <property type="entry name" value="BTB_POZ_ZBTB_KLHL-like"/>
    <property type="match status" value="1"/>
</dbReference>
<dbReference type="InterPro" id="IPR011333">
    <property type="entry name" value="SKP1/BTB/POZ_sf"/>
</dbReference>
<evidence type="ECO:0000256" key="1">
    <source>
        <dbReference type="ARBA" id="ARBA00004906"/>
    </source>
</evidence>
<evidence type="ECO:0000259" key="4">
    <source>
        <dbReference type="PROSITE" id="PS50097"/>
    </source>
</evidence>
<dbReference type="InterPro" id="IPR002110">
    <property type="entry name" value="Ankyrin_rpt"/>
</dbReference>
<dbReference type="EMBL" id="JALJOT010000002">
    <property type="protein sequence ID" value="KAK9917863.1"/>
    <property type="molecule type" value="Genomic_DNA"/>
</dbReference>
<dbReference type="Pfam" id="PF13857">
    <property type="entry name" value="Ank_5"/>
    <property type="match status" value="1"/>
</dbReference>
<dbReference type="Gene3D" id="1.25.40.20">
    <property type="entry name" value="Ankyrin repeat-containing domain"/>
    <property type="match status" value="1"/>
</dbReference>
<dbReference type="SUPFAM" id="SSF48403">
    <property type="entry name" value="Ankyrin repeat"/>
    <property type="match status" value="1"/>
</dbReference>
<dbReference type="Proteomes" id="UP001491310">
    <property type="component" value="Unassembled WGS sequence"/>
</dbReference>
<protein>
    <recommendedName>
        <fullName evidence="4">BTB domain-containing protein</fullName>
    </recommendedName>
</protein>
<keyword evidence="3" id="KW-0040">ANK repeat</keyword>
<comment type="pathway">
    <text evidence="1">Protein modification; protein ubiquitination.</text>
</comment>
<dbReference type="SMART" id="SM00248">
    <property type="entry name" value="ANK"/>
    <property type="match status" value="2"/>
</dbReference>
<feature type="domain" description="BTB" evidence="4">
    <location>
        <begin position="341"/>
        <end position="421"/>
    </location>
</feature>
<keyword evidence="6" id="KW-1185">Reference proteome</keyword>
<dbReference type="SMART" id="SM00225">
    <property type="entry name" value="BTB"/>
    <property type="match status" value="2"/>
</dbReference>
<dbReference type="PANTHER" id="PTHR46231:SF1">
    <property type="entry name" value="ANKYRIN REPEAT AND BTB_POZ DOMAIN-CONTAINING PROTEIN 1"/>
    <property type="match status" value="1"/>
</dbReference>
<dbReference type="InterPro" id="IPR000210">
    <property type="entry name" value="BTB/POZ_dom"/>
</dbReference>
<gene>
    <name evidence="5" type="ORF">WJX75_009032</name>
</gene>
<dbReference type="Pfam" id="PF00651">
    <property type="entry name" value="BTB"/>
    <property type="match status" value="2"/>
</dbReference>
<dbReference type="PANTHER" id="PTHR46231">
    <property type="entry name" value="ANKYRIN REPEAT AND BTB/POZ DOMAIN-CONTAINING PROTEIN 1"/>
    <property type="match status" value="1"/>
</dbReference>
<sequence length="610" mass="68288">MEDAGDRNQGAAQPPADLEDISWMFDEDDAFLEEALAAPEDEDLDPYYFVRAQKTGNRSDVYHAARVGDVERIKHLVEEEGVDVNQRDRWDSVPLYYSCLAGHSDVVEYLLEAGAVCNEYTFDGDRCHYAALTPFIRSLLRQYEQRPPPLAPLAADLRTLLPLCDDLEAPGSTSRREEAPWCDFAFVVAGERITLHQAILAARSPFFCRMLLSDWRPEGSEGSGYREVQLRSAELLPAALKAILVFLYTERLDIAIEDVDAVLRIAKKCKLRAVVRAIKEEQGTLKYYFKSTRRDEAPRRFVLQPGAVSEESRLAAQLGQLRALSVELEAAQYLQPARDFADVLLRSDDKVFRCHRCILSARSDYFSALLTRSESLQIPEEPGGDSQLGEALPVVPVMDVSAAVLATVLDYVYSDALEILAASFFTEQGAEQLFDAADRYLIFPMKRKVAEAIVAEWEAYAPRLEPMCRMLLVADRYGVTLLRDRCLHALAARFEALVGERAPRHEREVSEKLKRAPRREREVFEAFVAAVAPRDAEDIFDGSHVLGASRGDIVGSGIGGLGIGTILQDLHEAFLEDYGGVGEKRDHIGDWFDARLQEIATCAFERDIEG</sequence>
<evidence type="ECO:0000256" key="3">
    <source>
        <dbReference type="ARBA" id="ARBA00023043"/>
    </source>
</evidence>
<evidence type="ECO:0000256" key="2">
    <source>
        <dbReference type="ARBA" id="ARBA00022737"/>
    </source>
</evidence>
<organism evidence="5 6">
    <name type="scientific">Coccomyxa subellipsoidea</name>
    <dbReference type="NCBI Taxonomy" id="248742"/>
    <lineage>
        <taxon>Eukaryota</taxon>
        <taxon>Viridiplantae</taxon>
        <taxon>Chlorophyta</taxon>
        <taxon>core chlorophytes</taxon>
        <taxon>Trebouxiophyceae</taxon>
        <taxon>Trebouxiophyceae incertae sedis</taxon>
        <taxon>Coccomyxaceae</taxon>
        <taxon>Coccomyxa</taxon>
    </lineage>
</organism>
<comment type="caution">
    <text evidence="5">The sequence shown here is derived from an EMBL/GenBank/DDBJ whole genome shotgun (WGS) entry which is preliminary data.</text>
</comment>